<evidence type="ECO:0000313" key="2">
    <source>
        <dbReference type="EMBL" id="RZC78543.1"/>
    </source>
</evidence>
<evidence type="ECO:0000256" key="1">
    <source>
        <dbReference type="SAM" id="MobiDB-lite"/>
    </source>
</evidence>
<keyword evidence="3" id="KW-1185">Reference proteome</keyword>
<dbReference type="EMBL" id="CM010723">
    <property type="protein sequence ID" value="RZC78543.1"/>
    <property type="molecule type" value="Genomic_DNA"/>
</dbReference>
<dbReference type="OrthoDB" id="1888697at2759"/>
<dbReference type="Gramene" id="RZC78543">
    <property type="protein sequence ID" value="RZC78543"/>
    <property type="gene ID" value="C5167_002721"/>
</dbReference>
<reference evidence="2 3" key="1">
    <citation type="journal article" date="2018" name="Science">
        <title>The opium poppy genome and morphinan production.</title>
        <authorList>
            <person name="Guo L."/>
            <person name="Winzer T."/>
            <person name="Yang X."/>
            <person name="Li Y."/>
            <person name="Ning Z."/>
            <person name="He Z."/>
            <person name="Teodor R."/>
            <person name="Lu Y."/>
            <person name="Bowser T.A."/>
            <person name="Graham I.A."/>
            <person name="Ye K."/>
        </authorList>
    </citation>
    <scope>NUCLEOTIDE SEQUENCE [LARGE SCALE GENOMIC DNA]</scope>
    <source>
        <strain evidence="3">cv. HN1</strain>
        <tissue evidence="2">Leaves</tissue>
    </source>
</reference>
<accession>A0A4Y7KYY6</accession>
<gene>
    <name evidence="2" type="ORF">C5167_002721</name>
</gene>
<feature type="region of interest" description="Disordered" evidence="1">
    <location>
        <begin position="195"/>
        <end position="215"/>
    </location>
</feature>
<proteinExistence type="predicted"/>
<protein>
    <submittedName>
        <fullName evidence="2">Uncharacterized protein</fullName>
    </submittedName>
</protein>
<dbReference type="Proteomes" id="UP000316621">
    <property type="component" value="Chromosome 9"/>
</dbReference>
<sequence length="234" mass="26592">MGEITPNLDDGELWLPSDILPNEIFSNKFDPNFSTELNKFMEEEPTSLPHLSTFSLFEQNHINSKLPSMDLDHNSKQIKPQNQFCGMDKTQPEMGLGLYGETPVGHYLDVLDNGGSGDSYFVSSPYQFHDRKLPLPIVEDILEARTMILQRQQNLQQHYVDVQNRYVANHFLPLQVNNNGFTRGCRGTGVFIPRTPPTTVANPGKNQSFWQGEESIDTDKRLGGRVIKRPNPPY</sequence>
<dbReference type="AlphaFoldDB" id="A0A4Y7KYY6"/>
<organism evidence="2 3">
    <name type="scientific">Papaver somniferum</name>
    <name type="common">Opium poppy</name>
    <dbReference type="NCBI Taxonomy" id="3469"/>
    <lineage>
        <taxon>Eukaryota</taxon>
        <taxon>Viridiplantae</taxon>
        <taxon>Streptophyta</taxon>
        <taxon>Embryophyta</taxon>
        <taxon>Tracheophyta</taxon>
        <taxon>Spermatophyta</taxon>
        <taxon>Magnoliopsida</taxon>
        <taxon>Ranunculales</taxon>
        <taxon>Papaveraceae</taxon>
        <taxon>Papaveroideae</taxon>
        <taxon>Papaver</taxon>
    </lineage>
</organism>
<evidence type="ECO:0000313" key="3">
    <source>
        <dbReference type="Proteomes" id="UP000316621"/>
    </source>
</evidence>
<feature type="compositionally biased region" description="Polar residues" evidence="1">
    <location>
        <begin position="197"/>
        <end position="210"/>
    </location>
</feature>
<name>A0A4Y7KYY6_PAPSO</name>